<dbReference type="STRING" id="457570.Nther_0847"/>
<name>B2A866_NATTJ</name>
<dbReference type="AlphaFoldDB" id="B2A866"/>
<organism evidence="3 4">
    <name type="scientific">Natranaerobius thermophilus (strain ATCC BAA-1301 / DSM 18059 / JW/NM-WN-LF)</name>
    <dbReference type="NCBI Taxonomy" id="457570"/>
    <lineage>
        <taxon>Bacteria</taxon>
        <taxon>Bacillati</taxon>
        <taxon>Bacillota</taxon>
        <taxon>Clostridia</taxon>
        <taxon>Natranaerobiales</taxon>
        <taxon>Natranaerobiaceae</taxon>
        <taxon>Natranaerobius</taxon>
    </lineage>
</organism>
<evidence type="ECO:0000256" key="2">
    <source>
        <dbReference type="SAM" id="Phobius"/>
    </source>
</evidence>
<sequence>MSNDKDRKENEYEEHVAKESETTEKKGQDLEGQQDVENQQDASEKRSEETDKKTIETTSQEASDNLGSGSYDGDYRGQEDSQPREKERIIERVVEKEKQDNTLGTISLVTGIIGIVFFFCCFGVDIALGVVALVTGILGYNKGQDYSLAGIIMGAIIVGLNLLGIIGIFSLNLLDSVL</sequence>
<feature type="compositionally biased region" description="Basic and acidic residues" evidence="1">
    <location>
        <begin position="42"/>
        <end position="55"/>
    </location>
</feature>
<dbReference type="InParanoid" id="B2A866"/>
<feature type="compositionally biased region" description="Basic and acidic residues" evidence="1">
    <location>
        <begin position="73"/>
        <end position="86"/>
    </location>
</feature>
<feature type="compositionally biased region" description="Polar residues" evidence="1">
    <location>
        <begin position="56"/>
        <end position="68"/>
    </location>
</feature>
<dbReference type="KEGG" id="nth:Nther_0847"/>
<dbReference type="Proteomes" id="UP000001683">
    <property type="component" value="Chromosome"/>
</dbReference>
<evidence type="ECO:0000313" key="3">
    <source>
        <dbReference type="EMBL" id="ACB84432.1"/>
    </source>
</evidence>
<evidence type="ECO:0008006" key="5">
    <source>
        <dbReference type="Google" id="ProtNLM"/>
    </source>
</evidence>
<dbReference type="RefSeq" id="WP_012447310.1">
    <property type="nucleotide sequence ID" value="NC_010718.1"/>
</dbReference>
<protein>
    <recommendedName>
        <fullName evidence="5">DUF4190 domain-containing protein</fullName>
    </recommendedName>
</protein>
<feature type="region of interest" description="Disordered" evidence="1">
    <location>
        <begin position="1"/>
        <end position="86"/>
    </location>
</feature>
<dbReference type="HOGENOM" id="CLU_1509061_0_0_9"/>
<feature type="transmembrane region" description="Helical" evidence="2">
    <location>
        <begin position="106"/>
        <end position="134"/>
    </location>
</feature>
<reference evidence="3 4" key="1">
    <citation type="submission" date="2008-04" db="EMBL/GenBank/DDBJ databases">
        <title>Complete sequence of chromosome of Natranaerobius thermophilus JW/NM-WN-LF.</title>
        <authorList>
            <consortium name="US DOE Joint Genome Institute"/>
            <person name="Copeland A."/>
            <person name="Lucas S."/>
            <person name="Lapidus A."/>
            <person name="Glavina del Rio T."/>
            <person name="Dalin E."/>
            <person name="Tice H."/>
            <person name="Bruce D."/>
            <person name="Goodwin L."/>
            <person name="Pitluck S."/>
            <person name="Chertkov O."/>
            <person name="Brettin T."/>
            <person name="Detter J.C."/>
            <person name="Han C."/>
            <person name="Kuske C.R."/>
            <person name="Schmutz J."/>
            <person name="Larimer F."/>
            <person name="Land M."/>
            <person name="Hauser L."/>
            <person name="Kyrpides N."/>
            <person name="Lykidis A."/>
            <person name="Mesbah N.M."/>
            <person name="Wiegel J."/>
        </authorList>
    </citation>
    <scope>NUCLEOTIDE SEQUENCE [LARGE SCALE GENOMIC DNA]</scope>
    <source>
        <strain evidence="4">ATCC BAA-1301 / DSM 18059 / JW/NM-WN-LF</strain>
    </source>
</reference>
<feature type="compositionally biased region" description="Basic and acidic residues" evidence="1">
    <location>
        <begin position="1"/>
        <end position="29"/>
    </location>
</feature>
<dbReference type="EMBL" id="CP001034">
    <property type="protein sequence ID" value="ACB84432.1"/>
    <property type="molecule type" value="Genomic_DNA"/>
</dbReference>
<reference evidence="3 4" key="2">
    <citation type="journal article" date="2011" name="J. Bacteriol.">
        <title>Complete genome sequence of the anaerobic, halophilic alkalithermophile Natranaerobius thermophilus JW/NM-WN-LF.</title>
        <authorList>
            <person name="Zhao B."/>
            <person name="Mesbah N.M."/>
            <person name="Dalin E."/>
            <person name="Goodwin L."/>
            <person name="Nolan M."/>
            <person name="Pitluck S."/>
            <person name="Chertkov O."/>
            <person name="Brettin T.S."/>
            <person name="Han J."/>
            <person name="Larimer F.W."/>
            <person name="Land M.L."/>
            <person name="Hauser L."/>
            <person name="Kyrpides N."/>
            <person name="Wiegel J."/>
        </authorList>
    </citation>
    <scope>NUCLEOTIDE SEQUENCE [LARGE SCALE GENOMIC DNA]</scope>
    <source>
        <strain evidence="4">ATCC BAA-1301 / DSM 18059 / JW/NM-WN-LF</strain>
    </source>
</reference>
<keyword evidence="4" id="KW-1185">Reference proteome</keyword>
<keyword evidence="2" id="KW-0472">Membrane</keyword>
<keyword evidence="2" id="KW-0812">Transmembrane</keyword>
<gene>
    <name evidence="3" type="ordered locus">Nther_0847</name>
</gene>
<accession>B2A866</accession>
<proteinExistence type="predicted"/>
<evidence type="ECO:0000313" key="4">
    <source>
        <dbReference type="Proteomes" id="UP000001683"/>
    </source>
</evidence>
<evidence type="ECO:0000256" key="1">
    <source>
        <dbReference type="SAM" id="MobiDB-lite"/>
    </source>
</evidence>
<keyword evidence="2" id="KW-1133">Transmembrane helix</keyword>
<feature type="transmembrane region" description="Helical" evidence="2">
    <location>
        <begin position="146"/>
        <end position="174"/>
    </location>
</feature>